<dbReference type="EMBL" id="BGZK01000057">
    <property type="protein sequence ID" value="GBP13499.1"/>
    <property type="molecule type" value="Genomic_DNA"/>
</dbReference>
<evidence type="ECO:0000313" key="1">
    <source>
        <dbReference type="EMBL" id="GBP13499.1"/>
    </source>
</evidence>
<keyword evidence="2" id="KW-1185">Reference proteome</keyword>
<organism evidence="1 2">
    <name type="scientific">Eumeta variegata</name>
    <name type="common">Bagworm moth</name>
    <name type="synonym">Eumeta japonica</name>
    <dbReference type="NCBI Taxonomy" id="151549"/>
    <lineage>
        <taxon>Eukaryota</taxon>
        <taxon>Metazoa</taxon>
        <taxon>Ecdysozoa</taxon>
        <taxon>Arthropoda</taxon>
        <taxon>Hexapoda</taxon>
        <taxon>Insecta</taxon>
        <taxon>Pterygota</taxon>
        <taxon>Neoptera</taxon>
        <taxon>Endopterygota</taxon>
        <taxon>Lepidoptera</taxon>
        <taxon>Glossata</taxon>
        <taxon>Ditrysia</taxon>
        <taxon>Tineoidea</taxon>
        <taxon>Psychidae</taxon>
        <taxon>Oiketicinae</taxon>
        <taxon>Eumeta</taxon>
    </lineage>
</organism>
<reference evidence="1 2" key="1">
    <citation type="journal article" date="2019" name="Commun. Biol.">
        <title>The bagworm genome reveals a unique fibroin gene that provides high tensile strength.</title>
        <authorList>
            <person name="Kono N."/>
            <person name="Nakamura H."/>
            <person name="Ohtoshi R."/>
            <person name="Tomita M."/>
            <person name="Numata K."/>
            <person name="Arakawa K."/>
        </authorList>
    </citation>
    <scope>NUCLEOTIDE SEQUENCE [LARGE SCALE GENOMIC DNA]</scope>
</reference>
<dbReference type="AlphaFoldDB" id="A0A4C1TG64"/>
<gene>
    <name evidence="1" type="ORF">EVAR_4244_1</name>
</gene>
<comment type="caution">
    <text evidence="1">The sequence shown here is derived from an EMBL/GenBank/DDBJ whole genome shotgun (WGS) entry which is preliminary data.</text>
</comment>
<sequence length="114" mass="12357">MLCLQRPYGCSSSSLLAICGTANGFILEAERTSIIALHTSPCSARARLPAARGGAAFALSRISRLRGHYRLTAALSKSRYFICSTTPSARSRRLFDCPCTDVARRDPLYVDSGK</sequence>
<name>A0A4C1TG64_EUMVA</name>
<protein>
    <submittedName>
        <fullName evidence="1">Uncharacterized protein</fullName>
    </submittedName>
</protein>
<proteinExistence type="predicted"/>
<accession>A0A4C1TG64</accession>
<evidence type="ECO:0000313" key="2">
    <source>
        <dbReference type="Proteomes" id="UP000299102"/>
    </source>
</evidence>
<dbReference type="Proteomes" id="UP000299102">
    <property type="component" value="Unassembled WGS sequence"/>
</dbReference>